<keyword evidence="2" id="KW-0472">Membrane</keyword>
<dbReference type="RefSeq" id="WP_004044779.1">
    <property type="nucleotide sequence ID" value="NZ_AQFR02000003.1"/>
</dbReference>
<comment type="caution">
    <text evidence="3">The sequence shown here is derived from an EMBL/GenBank/DDBJ whole genome shotgun (WGS) entry which is preliminary data.</text>
</comment>
<dbReference type="EMBL" id="SRYV01000009">
    <property type="protein sequence ID" value="TGY15283.1"/>
    <property type="molecule type" value="Genomic_DNA"/>
</dbReference>
<keyword evidence="2" id="KW-1133">Transmembrane helix</keyword>
<feature type="transmembrane region" description="Helical" evidence="2">
    <location>
        <begin position="53"/>
        <end position="83"/>
    </location>
</feature>
<accession>A0A4S2BLS1</accession>
<evidence type="ECO:0000313" key="3">
    <source>
        <dbReference type="EMBL" id="TGY15283.1"/>
    </source>
</evidence>
<reference evidence="3 4" key="1">
    <citation type="submission" date="2019-04" db="EMBL/GenBank/DDBJ databases">
        <title>Microbes associate with the intestines of laboratory mice.</title>
        <authorList>
            <person name="Navarre W."/>
            <person name="Wong E."/>
            <person name="Huang K."/>
            <person name="Tropini C."/>
            <person name="Ng K."/>
            <person name="Yu B."/>
        </authorList>
    </citation>
    <scope>NUCLEOTIDE SEQUENCE [LARGE SCALE GENOMIC DNA]</scope>
    <source>
        <strain evidence="3 4">NM61_E11</strain>
    </source>
</reference>
<organism evidence="3 4">
    <name type="scientific">Lactobacillus intestinalis</name>
    <dbReference type="NCBI Taxonomy" id="151781"/>
    <lineage>
        <taxon>Bacteria</taxon>
        <taxon>Bacillati</taxon>
        <taxon>Bacillota</taxon>
        <taxon>Bacilli</taxon>
        <taxon>Lactobacillales</taxon>
        <taxon>Lactobacillaceae</taxon>
        <taxon>Lactobacillus</taxon>
    </lineage>
</organism>
<keyword evidence="2" id="KW-0812">Transmembrane</keyword>
<dbReference type="AlphaFoldDB" id="A0A4S2BLS1"/>
<name>A0A4S2BLS1_9LACO</name>
<proteinExistence type="predicted"/>
<feature type="region of interest" description="Disordered" evidence="1">
    <location>
        <begin position="165"/>
        <end position="186"/>
    </location>
</feature>
<gene>
    <name evidence="3" type="ORF">E5351_05590</name>
</gene>
<evidence type="ECO:0000313" key="4">
    <source>
        <dbReference type="Proteomes" id="UP000309117"/>
    </source>
</evidence>
<protein>
    <submittedName>
        <fullName evidence="3">Uncharacterized protein</fullName>
    </submittedName>
</protein>
<sequence>MNNIQLPNKLSLSQFTGLPKFEGTEDGDTERSMLNDAQNNYQAGLKRCKILKWICFVVGFYVCFGTSAWYLGVLIMAVGFFGFTQSGVLAKKYKEELSAAIGRYNRYLDKLAQYAANNIFSENYRWVKFGNKYMLYGREGLVHVDTDQDLLVAYNKKAIKDVTKERVHTGSHTTSNTTGVGVATSRSNTQTNGNYYSYLDKFQSQSKTSGLGIGVSKARTDSDTTEYYEWHFDVLTDYINYPKVSLIIGDNKNNESIVNEMYGILKP</sequence>
<evidence type="ECO:0000256" key="2">
    <source>
        <dbReference type="SAM" id="Phobius"/>
    </source>
</evidence>
<dbReference type="Proteomes" id="UP000309117">
    <property type="component" value="Unassembled WGS sequence"/>
</dbReference>
<evidence type="ECO:0000256" key="1">
    <source>
        <dbReference type="SAM" id="MobiDB-lite"/>
    </source>
</evidence>
<feature type="compositionally biased region" description="Low complexity" evidence="1">
    <location>
        <begin position="170"/>
        <end position="182"/>
    </location>
</feature>